<comment type="caution">
    <text evidence="10">The sequence shown here is derived from an EMBL/GenBank/DDBJ whole genome shotgun (WGS) entry which is preliminary data.</text>
</comment>
<dbReference type="InterPro" id="IPR002288">
    <property type="entry name" value="DNA_gyrase_B_C"/>
</dbReference>
<keyword evidence="6" id="KW-0238">DNA-binding</keyword>
<comment type="cofactor">
    <cofactor evidence="2">
        <name>Mg(2+)</name>
        <dbReference type="ChEBI" id="CHEBI:18420"/>
    </cofactor>
</comment>
<dbReference type="PANTHER" id="PTHR45866:SF2">
    <property type="entry name" value="DNA TOPOISOMERASE (ATP-HYDROLYZING)"/>
    <property type="match status" value="1"/>
</dbReference>
<evidence type="ECO:0000256" key="3">
    <source>
        <dbReference type="ARBA" id="ARBA00012895"/>
    </source>
</evidence>
<dbReference type="AlphaFoldDB" id="A0AA43XHE4"/>
<reference evidence="10 11" key="1">
    <citation type="submission" date="2019-04" db="EMBL/GenBank/DDBJ databases">
        <title>Isachenkonia alkalipeptolytica gen. nov. sp. nov. a new anaerobic, alkiliphilic organothrophic bacterium capable to reduce synthesized ferrihydrite isolated from a soda lake.</title>
        <authorList>
            <person name="Toshchakov S.V."/>
            <person name="Zavarzina D.G."/>
            <person name="Zhilina T.N."/>
            <person name="Kostrikina N.A."/>
            <person name="Kublanov I.V."/>
        </authorList>
    </citation>
    <scope>NUCLEOTIDE SEQUENCE [LARGE SCALE GENOMIC DNA]</scope>
    <source>
        <strain evidence="10 11">Z-1701</strain>
    </source>
</reference>
<dbReference type="PROSITE" id="PS00177">
    <property type="entry name" value="TOPOISOMERASE_II"/>
    <property type="match status" value="1"/>
</dbReference>
<dbReference type="GO" id="GO:0003677">
    <property type="term" value="F:DNA binding"/>
    <property type="evidence" value="ECO:0007669"/>
    <property type="project" value="UniProtKB-KW"/>
</dbReference>
<dbReference type="PRINTS" id="PR01159">
    <property type="entry name" value="DNAGYRASEB"/>
</dbReference>
<dbReference type="InterPro" id="IPR018522">
    <property type="entry name" value="TopoIIA_CS"/>
</dbReference>
<feature type="domain" description="Toprim" evidence="9">
    <location>
        <begin position="438"/>
        <end position="554"/>
    </location>
</feature>
<dbReference type="Pfam" id="PF00986">
    <property type="entry name" value="DNA_gyraseB_C"/>
    <property type="match status" value="1"/>
</dbReference>
<keyword evidence="11" id="KW-1185">Reference proteome</keyword>
<dbReference type="GO" id="GO:0005524">
    <property type="term" value="F:ATP binding"/>
    <property type="evidence" value="ECO:0007669"/>
    <property type="project" value="InterPro"/>
</dbReference>
<dbReference type="EC" id="5.6.2.2" evidence="3"/>
<dbReference type="InterPro" id="IPR000565">
    <property type="entry name" value="Topo_IIA_B"/>
</dbReference>
<evidence type="ECO:0000256" key="2">
    <source>
        <dbReference type="ARBA" id="ARBA00001946"/>
    </source>
</evidence>
<dbReference type="RefSeq" id="WP_160718273.1">
    <property type="nucleotide sequence ID" value="NZ_SUMG01000001.1"/>
</dbReference>
<dbReference type="SMART" id="SM00387">
    <property type="entry name" value="HATPase_c"/>
    <property type="match status" value="1"/>
</dbReference>
<dbReference type="GO" id="GO:0034335">
    <property type="term" value="F:DNA negative supercoiling activity"/>
    <property type="evidence" value="ECO:0007669"/>
    <property type="project" value="UniProtKB-ARBA"/>
</dbReference>
<evidence type="ECO:0000256" key="1">
    <source>
        <dbReference type="ARBA" id="ARBA00000185"/>
    </source>
</evidence>
<dbReference type="Gene3D" id="3.30.230.10">
    <property type="match status" value="1"/>
</dbReference>
<name>A0AA43XHE4_9CLOT</name>
<evidence type="ECO:0000313" key="10">
    <source>
        <dbReference type="EMBL" id="NBG86965.1"/>
    </source>
</evidence>
<dbReference type="SUPFAM" id="SSF55874">
    <property type="entry name" value="ATPase domain of HSP90 chaperone/DNA topoisomerase II/histidine kinase"/>
    <property type="match status" value="1"/>
</dbReference>
<dbReference type="EMBL" id="SUMG01000001">
    <property type="protein sequence ID" value="NBG86965.1"/>
    <property type="molecule type" value="Genomic_DNA"/>
</dbReference>
<dbReference type="InterPro" id="IPR013760">
    <property type="entry name" value="Topo_IIA-like_dom_sf"/>
</dbReference>
<dbReference type="InterPro" id="IPR013759">
    <property type="entry name" value="Topo_IIA_B_C"/>
</dbReference>
<evidence type="ECO:0000256" key="4">
    <source>
        <dbReference type="ARBA" id="ARBA00022723"/>
    </source>
</evidence>
<dbReference type="InterPro" id="IPR003594">
    <property type="entry name" value="HATPase_dom"/>
</dbReference>
<dbReference type="InterPro" id="IPR020568">
    <property type="entry name" value="Ribosomal_Su5_D2-typ_SF"/>
</dbReference>
<evidence type="ECO:0000256" key="7">
    <source>
        <dbReference type="ARBA" id="ARBA00023235"/>
    </source>
</evidence>
<dbReference type="SUPFAM" id="SSF54211">
    <property type="entry name" value="Ribosomal protein S5 domain 2-like"/>
    <property type="match status" value="1"/>
</dbReference>
<accession>A0AA43XHE4</accession>
<protein>
    <recommendedName>
        <fullName evidence="3">DNA topoisomerase (ATP-hydrolyzing)</fullName>
        <ecNumber evidence="3">5.6.2.2</ecNumber>
    </recommendedName>
</protein>
<keyword evidence="7" id="KW-0413">Isomerase</keyword>
<comment type="catalytic activity">
    <reaction evidence="1">
        <text>ATP-dependent breakage, passage and rejoining of double-stranded DNA.</text>
        <dbReference type="EC" id="5.6.2.2"/>
    </reaction>
</comment>
<dbReference type="Pfam" id="PF01751">
    <property type="entry name" value="Toprim"/>
    <property type="match status" value="1"/>
</dbReference>
<evidence type="ECO:0000256" key="6">
    <source>
        <dbReference type="ARBA" id="ARBA00023125"/>
    </source>
</evidence>
<dbReference type="InterPro" id="IPR014721">
    <property type="entry name" value="Ribsml_uS5_D2-typ_fold_subgr"/>
</dbReference>
<dbReference type="InterPro" id="IPR006171">
    <property type="entry name" value="TOPRIM_dom"/>
</dbReference>
<dbReference type="GO" id="GO:0006265">
    <property type="term" value="P:DNA topological change"/>
    <property type="evidence" value="ECO:0007669"/>
    <property type="project" value="InterPro"/>
</dbReference>
<dbReference type="Gene3D" id="3.40.50.670">
    <property type="match status" value="1"/>
</dbReference>
<dbReference type="SMART" id="SM00433">
    <property type="entry name" value="TOP2c"/>
    <property type="match status" value="1"/>
</dbReference>
<dbReference type="CDD" id="cd01030">
    <property type="entry name" value="TOPRIM_TopoIIA_like"/>
    <property type="match status" value="1"/>
</dbReference>
<dbReference type="PRINTS" id="PR00418">
    <property type="entry name" value="TPI2FAMILY"/>
</dbReference>
<dbReference type="Proteomes" id="UP000449710">
    <property type="component" value="Unassembled WGS sequence"/>
</dbReference>
<keyword evidence="4" id="KW-0479">Metal-binding</keyword>
<evidence type="ECO:0000256" key="8">
    <source>
        <dbReference type="SAM" id="MobiDB-lite"/>
    </source>
</evidence>
<proteinExistence type="predicted"/>
<evidence type="ECO:0000313" key="11">
    <source>
        <dbReference type="Proteomes" id="UP000449710"/>
    </source>
</evidence>
<dbReference type="InterPro" id="IPR036890">
    <property type="entry name" value="HATPase_C_sf"/>
</dbReference>
<evidence type="ECO:0000256" key="5">
    <source>
        <dbReference type="ARBA" id="ARBA00022842"/>
    </source>
</evidence>
<dbReference type="PROSITE" id="PS50880">
    <property type="entry name" value="TOPRIM"/>
    <property type="match status" value="1"/>
</dbReference>
<evidence type="ECO:0000259" key="9">
    <source>
        <dbReference type="PROSITE" id="PS50880"/>
    </source>
</evidence>
<dbReference type="InterPro" id="IPR001241">
    <property type="entry name" value="Topo_IIA"/>
</dbReference>
<feature type="region of interest" description="Disordered" evidence="8">
    <location>
        <begin position="156"/>
        <end position="177"/>
    </location>
</feature>
<sequence length="662" mass="76116">MSGKLNTYGNHSLSTLSEKNKVRLRPGVIFGSDGLEGCQHTLSEIVGNSRDEANAGYGDKIMVNRYRDHSIEVIDFGRGIPIEFNEIERKYNWEIVFTILYGGGKYHNNQAGSSYKFSVGLNGLGTAATQFASEFMDVEVIRDGYQYTLNFQQGENVTGTPEGYRKEKNPSDPPGTRIRWKPDYQVFNEIKIPLEYFQKVLKRQAIVNKGITFELYDEFSGETYTYLYPRGIVDYVKEHSEEADLTDVKYYEAETKGRDRPDKPEYHVKMEVAFVFNNEEPVLEYFHNSSFLEHGGAPDKAVKNAFIASVDQNLKDRNLYKKGEKKITFADIEDSLILVSNTFSTETSYENQTKKAITNGFIQQAMTAFLKEKLEIYFIENAKDTKVILEQVLINKRSREKAEKTRIDIKKKLNKKVDNITNKPKKFVDCRSKDKDLRELFIVEGDSALGSTKMGRNSDFQGIMPVRGKILNCLKSDYDKIFKNDIIVDLLKVLECGVELNTKQRDLNTFDIDRLNWNKIIICTDADVDGFQIRTLILTMLYVLTPTLIEKGFVYIVESPLYEITDKKNTYFAFDEGEKREIVKKIKGKYSLQRSKGLGENEADMMWETTMNPETRRLIQVTPADIRQTKDAFDLFLGDNLEGRKEYIEAHGSKYIDEVDVI</sequence>
<dbReference type="PANTHER" id="PTHR45866">
    <property type="entry name" value="DNA GYRASE/TOPOISOMERASE SUBUNIT B"/>
    <property type="match status" value="1"/>
</dbReference>
<organism evidence="10 11">
    <name type="scientific">Isachenkonia alkalipeptolytica</name>
    <dbReference type="NCBI Taxonomy" id="2565777"/>
    <lineage>
        <taxon>Bacteria</taxon>
        <taxon>Bacillati</taxon>
        <taxon>Bacillota</taxon>
        <taxon>Clostridia</taxon>
        <taxon>Eubacteriales</taxon>
        <taxon>Clostridiaceae</taxon>
        <taxon>Isachenkonia</taxon>
    </lineage>
</organism>
<dbReference type="Gene3D" id="3.30.565.10">
    <property type="entry name" value="Histidine kinase-like ATPase, C-terminal domain"/>
    <property type="match status" value="1"/>
</dbReference>
<keyword evidence="5" id="KW-0460">Magnesium</keyword>
<gene>
    <name evidence="10" type="ORF">ISALK_00485</name>
</gene>
<dbReference type="GO" id="GO:0046872">
    <property type="term" value="F:metal ion binding"/>
    <property type="evidence" value="ECO:0007669"/>
    <property type="project" value="UniProtKB-KW"/>
</dbReference>
<dbReference type="Pfam" id="PF00204">
    <property type="entry name" value="DNA_gyraseB"/>
    <property type="match status" value="1"/>
</dbReference>
<dbReference type="InterPro" id="IPR013506">
    <property type="entry name" value="Topo_IIA_bsu_dom2"/>
</dbReference>
<dbReference type="SUPFAM" id="SSF56719">
    <property type="entry name" value="Type II DNA topoisomerase"/>
    <property type="match status" value="1"/>
</dbReference>